<accession>A0A226EC57</accession>
<sequence length="179" mass="20249">MSIYRLSPVVLIAGIVFATQFANRLADVILPIVYTVAGVVVIYLLLSFCLKWSEQRNNREANAQRFAVNGFNARFNALRYENRFQNWGDSTFSSSKHHSRRPGERKNFWLEMFTCPTASDDTGHPPISSVRSTWVEWVSCGSFPPSPLPKLECRSKTASTESSLVTADLVNGKFFNSRF</sequence>
<evidence type="ECO:0000313" key="2">
    <source>
        <dbReference type="EMBL" id="OXA55143.1"/>
    </source>
</evidence>
<evidence type="ECO:0000313" key="3">
    <source>
        <dbReference type="Proteomes" id="UP000198287"/>
    </source>
</evidence>
<dbReference type="OrthoDB" id="2870744at2759"/>
<proteinExistence type="predicted"/>
<dbReference type="Proteomes" id="UP000198287">
    <property type="component" value="Unassembled WGS sequence"/>
</dbReference>
<evidence type="ECO:0000256" key="1">
    <source>
        <dbReference type="SAM" id="Phobius"/>
    </source>
</evidence>
<keyword evidence="1" id="KW-0472">Membrane</keyword>
<keyword evidence="1" id="KW-1133">Transmembrane helix</keyword>
<dbReference type="AlphaFoldDB" id="A0A226EC57"/>
<keyword evidence="3" id="KW-1185">Reference proteome</keyword>
<reference evidence="2 3" key="1">
    <citation type="submission" date="2015-12" db="EMBL/GenBank/DDBJ databases">
        <title>The genome of Folsomia candida.</title>
        <authorList>
            <person name="Faddeeva A."/>
            <person name="Derks M.F."/>
            <person name="Anvar Y."/>
            <person name="Smit S."/>
            <person name="Van Straalen N."/>
            <person name="Roelofs D."/>
        </authorList>
    </citation>
    <scope>NUCLEOTIDE SEQUENCE [LARGE SCALE GENOMIC DNA]</scope>
    <source>
        <strain evidence="2 3">VU population</strain>
        <tissue evidence="2">Whole body</tissue>
    </source>
</reference>
<protein>
    <submittedName>
        <fullName evidence="2">Uncharacterized protein</fullName>
    </submittedName>
</protein>
<keyword evidence="1" id="KW-0812">Transmembrane</keyword>
<gene>
    <name evidence="2" type="ORF">Fcan01_10088</name>
</gene>
<feature type="transmembrane region" description="Helical" evidence="1">
    <location>
        <begin position="28"/>
        <end position="50"/>
    </location>
</feature>
<dbReference type="EMBL" id="LNIX01000005">
    <property type="protein sequence ID" value="OXA55143.1"/>
    <property type="molecule type" value="Genomic_DNA"/>
</dbReference>
<organism evidence="2 3">
    <name type="scientific">Folsomia candida</name>
    <name type="common">Springtail</name>
    <dbReference type="NCBI Taxonomy" id="158441"/>
    <lineage>
        <taxon>Eukaryota</taxon>
        <taxon>Metazoa</taxon>
        <taxon>Ecdysozoa</taxon>
        <taxon>Arthropoda</taxon>
        <taxon>Hexapoda</taxon>
        <taxon>Collembola</taxon>
        <taxon>Entomobryomorpha</taxon>
        <taxon>Isotomoidea</taxon>
        <taxon>Isotomidae</taxon>
        <taxon>Proisotominae</taxon>
        <taxon>Folsomia</taxon>
    </lineage>
</organism>
<comment type="caution">
    <text evidence="2">The sequence shown here is derived from an EMBL/GenBank/DDBJ whole genome shotgun (WGS) entry which is preliminary data.</text>
</comment>
<name>A0A226EC57_FOLCA</name>